<protein>
    <recommendedName>
        <fullName evidence="3">HEAT repeat domain-containing protein</fullName>
    </recommendedName>
</protein>
<proteinExistence type="predicted"/>
<dbReference type="Proteomes" id="UP000576082">
    <property type="component" value="Unassembled WGS sequence"/>
</dbReference>
<gene>
    <name evidence="1" type="ORF">HHU12_24205</name>
</gene>
<dbReference type="Gene3D" id="1.25.10.10">
    <property type="entry name" value="Leucine-rich Repeat Variant"/>
    <property type="match status" value="1"/>
</dbReference>
<dbReference type="InterPro" id="IPR011989">
    <property type="entry name" value="ARM-like"/>
</dbReference>
<comment type="caution">
    <text evidence="1">The sequence shown here is derived from an EMBL/GenBank/DDBJ whole genome shotgun (WGS) entry which is preliminary data.</text>
</comment>
<dbReference type="InterPro" id="IPR016024">
    <property type="entry name" value="ARM-type_fold"/>
</dbReference>
<sequence length="517" mass="60859">MQEIWRLLKILEEKERNWSFLPKKKPINKIKALSRLSVIGHPSLIIHLISYLREDSREIRIVTVQTIKQLFEKISGKKNYYNTLRYCPITEKDIAFYKNEFDRDHFIVLMKIASQNSNGYIREQALRDLGKLREQNILPFILFRLADWVPNIRVVANEALKGLVASEFHQELINNILLIKWLQIVGRVDLSEVYDFVIKFLVVDCREKTLEVFSTIKDKERRIIATELSKVITSEEEIKLLLSDKHFLIRLLTLNHFEILTENQKQTLLEDRSSLVRHNTLYHFKNSNNFESILKNYLADRSGNIRYLSRFYLKDTAIDFREFYIQNLINHHQEVGSMLGLLEIEAKDCVEYLTQYLSSDKIRLVKPCFYVLSILNPNEVLAFVKANIFTTQTGVKKLIINFIANSRDKELIAFVRNAYQDLNEENKLSILGMFSLIGGYTSLPDLMIGTIDEKEVVRNHAKLCINKWIQKASTLFIEPTGAERDRMVQTFNDVNEYHNENFVFKENPMDRVKFYIR</sequence>
<evidence type="ECO:0000313" key="1">
    <source>
        <dbReference type="EMBL" id="NME71094.1"/>
    </source>
</evidence>
<accession>A0A7X9RYS0</accession>
<dbReference type="SUPFAM" id="SSF48371">
    <property type="entry name" value="ARM repeat"/>
    <property type="match status" value="1"/>
</dbReference>
<dbReference type="AlphaFoldDB" id="A0A7X9RYS0"/>
<evidence type="ECO:0008006" key="3">
    <source>
        <dbReference type="Google" id="ProtNLM"/>
    </source>
</evidence>
<organism evidence="1 2">
    <name type="scientific">Flammeovirga aprica JL-4</name>
    <dbReference type="NCBI Taxonomy" id="694437"/>
    <lineage>
        <taxon>Bacteria</taxon>
        <taxon>Pseudomonadati</taxon>
        <taxon>Bacteroidota</taxon>
        <taxon>Cytophagia</taxon>
        <taxon>Cytophagales</taxon>
        <taxon>Flammeovirgaceae</taxon>
        <taxon>Flammeovirga</taxon>
    </lineage>
</organism>
<keyword evidence="2" id="KW-1185">Reference proteome</keyword>
<dbReference type="RefSeq" id="WP_169659316.1">
    <property type="nucleotide sequence ID" value="NZ_JABANE010000085.1"/>
</dbReference>
<dbReference type="EMBL" id="JABANE010000085">
    <property type="protein sequence ID" value="NME71094.1"/>
    <property type="molecule type" value="Genomic_DNA"/>
</dbReference>
<name>A0A7X9RYS0_9BACT</name>
<evidence type="ECO:0000313" key="2">
    <source>
        <dbReference type="Proteomes" id="UP000576082"/>
    </source>
</evidence>
<reference evidence="1 2" key="1">
    <citation type="submission" date="2020-04" db="EMBL/GenBank/DDBJ databases">
        <title>Flammeovirga sp. SR4, a novel species isolated from seawater.</title>
        <authorList>
            <person name="Wang X."/>
        </authorList>
    </citation>
    <scope>NUCLEOTIDE SEQUENCE [LARGE SCALE GENOMIC DNA]</scope>
    <source>
        <strain evidence="1 2">ATCC 23126</strain>
    </source>
</reference>